<dbReference type="Gene3D" id="1.10.3720.10">
    <property type="entry name" value="MetI-like"/>
    <property type="match status" value="1"/>
</dbReference>
<dbReference type="PROSITE" id="PS50928">
    <property type="entry name" value="ABC_TM1"/>
    <property type="match status" value="1"/>
</dbReference>
<evidence type="ECO:0000256" key="1">
    <source>
        <dbReference type="ARBA" id="ARBA00004651"/>
    </source>
</evidence>
<evidence type="ECO:0000256" key="3">
    <source>
        <dbReference type="ARBA" id="ARBA00022448"/>
    </source>
</evidence>
<dbReference type="PANTHER" id="PTHR42929:SF5">
    <property type="entry name" value="ABC TRANSPORTER PERMEASE PROTEIN"/>
    <property type="match status" value="1"/>
</dbReference>
<evidence type="ECO:0000256" key="4">
    <source>
        <dbReference type="ARBA" id="ARBA00022475"/>
    </source>
</evidence>
<evidence type="ECO:0000256" key="2">
    <source>
        <dbReference type="ARBA" id="ARBA00007069"/>
    </source>
</evidence>
<evidence type="ECO:0000259" key="9">
    <source>
        <dbReference type="PROSITE" id="PS50928"/>
    </source>
</evidence>
<name>A0ABV5ZDE9_9GAMM</name>
<reference evidence="10 11" key="1">
    <citation type="submission" date="2024-09" db="EMBL/GenBank/DDBJ databases">
        <authorList>
            <person name="Sun Q."/>
            <person name="Mori K."/>
        </authorList>
    </citation>
    <scope>NUCLEOTIDE SEQUENCE [LARGE SCALE GENOMIC DNA]</scope>
    <source>
        <strain evidence="10 11">ATCC 51285</strain>
    </source>
</reference>
<dbReference type="RefSeq" id="WP_027312308.1">
    <property type="nucleotide sequence ID" value="NZ_JBHLZN010000003.1"/>
</dbReference>
<feature type="transmembrane region" description="Helical" evidence="8">
    <location>
        <begin position="238"/>
        <end position="254"/>
    </location>
</feature>
<evidence type="ECO:0000256" key="6">
    <source>
        <dbReference type="ARBA" id="ARBA00022989"/>
    </source>
</evidence>
<accession>A0ABV5ZDE9</accession>
<keyword evidence="3 8" id="KW-0813">Transport</keyword>
<evidence type="ECO:0000313" key="11">
    <source>
        <dbReference type="Proteomes" id="UP001589628"/>
    </source>
</evidence>
<dbReference type="Proteomes" id="UP001589628">
    <property type="component" value="Unassembled WGS sequence"/>
</dbReference>
<sequence>MSEQTLAAAMLRMQEQGTEPQANLKARLAQAERRNRWRALALVAPLLIFVLVTFLLPLASMLYRSVHNPLVAESLPQTVAALSQWQFAGLPDEQAYAALAQELISLRQSNDLGKIASRLNNEYSGMRSLMTATARELSRASSASQYSALLQSLDKRWGEPGPWAAIKVLGEPYNLSNYLAALDYTYGADGSVQAQPESRQIYQSLFLRTLGLTLAITGLCLLLGFPLAYLLANLPEKTANLLLILVLLPFWTSLLVRTSAWIVLLQSQGVLNDLLLWLGLIEQRLEMMHNHIGTLVAMTHILLPFMVLPLYSVMKSISPVYLRAARSLGAKPAYAFIKVYLPQTLPGIGAGGLLVFILSVGFYITPALVGGRSGQMISNFIAYHMQTSLNWGLAAALGGLLLALVLMLYALYNRLVGIQNLKVG</sequence>
<feature type="transmembrane region" description="Helical" evidence="8">
    <location>
        <begin position="39"/>
        <end position="63"/>
    </location>
</feature>
<dbReference type="SUPFAM" id="SSF161098">
    <property type="entry name" value="MetI-like"/>
    <property type="match status" value="1"/>
</dbReference>
<keyword evidence="5 8" id="KW-0812">Transmembrane</keyword>
<keyword evidence="4" id="KW-1003">Cell membrane</keyword>
<feature type="domain" description="ABC transmembrane type-1" evidence="9">
    <location>
        <begin position="206"/>
        <end position="412"/>
    </location>
</feature>
<comment type="caution">
    <text evidence="10">The sequence shown here is derived from an EMBL/GenBank/DDBJ whole genome shotgun (WGS) entry which is preliminary data.</text>
</comment>
<dbReference type="InterPro" id="IPR035906">
    <property type="entry name" value="MetI-like_sf"/>
</dbReference>
<feature type="transmembrane region" description="Helical" evidence="8">
    <location>
        <begin position="389"/>
        <end position="412"/>
    </location>
</feature>
<keyword evidence="7 8" id="KW-0472">Membrane</keyword>
<evidence type="ECO:0000256" key="8">
    <source>
        <dbReference type="RuleBase" id="RU363032"/>
    </source>
</evidence>
<gene>
    <name evidence="10" type="ORF">ACFFLH_10580</name>
</gene>
<dbReference type="InterPro" id="IPR000515">
    <property type="entry name" value="MetI-like"/>
</dbReference>
<proteinExistence type="inferred from homology"/>
<evidence type="ECO:0000256" key="5">
    <source>
        <dbReference type="ARBA" id="ARBA00022692"/>
    </source>
</evidence>
<feature type="transmembrane region" description="Helical" evidence="8">
    <location>
        <begin position="348"/>
        <end position="369"/>
    </location>
</feature>
<dbReference type="PANTHER" id="PTHR42929">
    <property type="entry name" value="INNER MEMBRANE ABC TRANSPORTER PERMEASE PROTEIN YDCU-RELATED-RELATED"/>
    <property type="match status" value="1"/>
</dbReference>
<keyword evidence="11" id="KW-1185">Reference proteome</keyword>
<comment type="subcellular location">
    <subcellularLocation>
        <location evidence="1 8">Cell membrane</location>
        <topology evidence="1 8">Multi-pass membrane protein</topology>
    </subcellularLocation>
</comment>
<evidence type="ECO:0000256" key="7">
    <source>
        <dbReference type="ARBA" id="ARBA00023136"/>
    </source>
</evidence>
<feature type="transmembrane region" description="Helical" evidence="8">
    <location>
        <begin position="205"/>
        <end position="231"/>
    </location>
</feature>
<dbReference type="EMBL" id="JBHLZN010000003">
    <property type="protein sequence ID" value="MFB9886860.1"/>
    <property type="molecule type" value="Genomic_DNA"/>
</dbReference>
<comment type="similarity">
    <text evidence="2">Belongs to the binding-protein-dependent transport system permease family. CysTW subfamily.</text>
</comment>
<feature type="transmembrane region" description="Helical" evidence="8">
    <location>
        <begin position="292"/>
        <end position="311"/>
    </location>
</feature>
<protein>
    <submittedName>
        <fullName evidence="10">ABC transporter permease</fullName>
    </submittedName>
</protein>
<organism evidence="10 11">
    <name type="scientific">Balneatrix alpica</name>
    <dbReference type="NCBI Taxonomy" id="75684"/>
    <lineage>
        <taxon>Bacteria</taxon>
        <taxon>Pseudomonadati</taxon>
        <taxon>Pseudomonadota</taxon>
        <taxon>Gammaproteobacteria</taxon>
        <taxon>Oceanospirillales</taxon>
        <taxon>Balneatrichaceae</taxon>
        <taxon>Balneatrix</taxon>
    </lineage>
</organism>
<dbReference type="CDD" id="cd06261">
    <property type="entry name" value="TM_PBP2"/>
    <property type="match status" value="1"/>
</dbReference>
<evidence type="ECO:0000313" key="10">
    <source>
        <dbReference type="EMBL" id="MFB9886860.1"/>
    </source>
</evidence>
<dbReference type="Pfam" id="PF00528">
    <property type="entry name" value="BPD_transp_1"/>
    <property type="match status" value="1"/>
</dbReference>
<keyword evidence="6 8" id="KW-1133">Transmembrane helix</keyword>